<gene>
    <name evidence="7" type="primary">rplI</name>
    <name evidence="10" type="ORF">ENJ51_12720</name>
</gene>
<proteinExistence type="inferred from homology"/>
<dbReference type="InterPro" id="IPR036935">
    <property type="entry name" value="Ribosomal_bL9_N_sf"/>
</dbReference>
<evidence type="ECO:0000256" key="2">
    <source>
        <dbReference type="ARBA" id="ARBA00022730"/>
    </source>
</evidence>
<keyword evidence="2 7" id="KW-0699">rRNA-binding</keyword>
<dbReference type="GO" id="GO:0005840">
    <property type="term" value="C:ribosome"/>
    <property type="evidence" value="ECO:0007669"/>
    <property type="project" value="UniProtKB-KW"/>
</dbReference>
<dbReference type="SUPFAM" id="SSF55658">
    <property type="entry name" value="L9 N-domain-like"/>
    <property type="match status" value="1"/>
</dbReference>
<evidence type="ECO:0000256" key="4">
    <source>
        <dbReference type="ARBA" id="ARBA00022980"/>
    </source>
</evidence>
<dbReference type="AlphaFoldDB" id="A0A7V2WW99"/>
<dbReference type="GO" id="GO:0019843">
    <property type="term" value="F:rRNA binding"/>
    <property type="evidence" value="ECO:0007669"/>
    <property type="project" value="UniProtKB-UniRule"/>
</dbReference>
<name>A0A7V2WW99_LEUMU</name>
<evidence type="ECO:0000256" key="3">
    <source>
        <dbReference type="ARBA" id="ARBA00022884"/>
    </source>
</evidence>
<feature type="compositionally biased region" description="Acidic residues" evidence="8">
    <location>
        <begin position="182"/>
        <end position="192"/>
    </location>
</feature>
<dbReference type="PANTHER" id="PTHR21368">
    <property type="entry name" value="50S RIBOSOMAL PROTEIN L9"/>
    <property type="match status" value="1"/>
</dbReference>
<dbReference type="EMBL" id="DRMS01000481">
    <property type="protein sequence ID" value="HFC93664.1"/>
    <property type="molecule type" value="Genomic_DNA"/>
</dbReference>
<accession>A0A7V2WW99</accession>
<dbReference type="InterPro" id="IPR036791">
    <property type="entry name" value="Ribosomal_bL9_C_sf"/>
</dbReference>
<evidence type="ECO:0000256" key="6">
    <source>
        <dbReference type="ARBA" id="ARBA00035292"/>
    </source>
</evidence>
<keyword evidence="5 7" id="KW-0687">Ribonucleoprotein</keyword>
<dbReference type="GO" id="GO:0003735">
    <property type="term" value="F:structural constituent of ribosome"/>
    <property type="evidence" value="ECO:0007669"/>
    <property type="project" value="InterPro"/>
</dbReference>
<dbReference type="Proteomes" id="UP000885750">
    <property type="component" value="Unassembled WGS sequence"/>
</dbReference>
<organism evidence="10">
    <name type="scientific">Leucothrix mucor</name>
    <dbReference type="NCBI Taxonomy" id="45248"/>
    <lineage>
        <taxon>Bacteria</taxon>
        <taxon>Pseudomonadati</taxon>
        <taxon>Pseudomonadota</taxon>
        <taxon>Gammaproteobacteria</taxon>
        <taxon>Thiotrichales</taxon>
        <taxon>Thiotrichaceae</taxon>
        <taxon>Leucothrix</taxon>
    </lineage>
</organism>
<comment type="function">
    <text evidence="7">Binds to the 23S rRNA.</text>
</comment>
<dbReference type="Pfam" id="PF03948">
    <property type="entry name" value="Ribosomal_L9_C"/>
    <property type="match status" value="1"/>
</dbReference>
<comment type="similarity">
    <text evidence="1 7">Belongs to the bacterial ribosomal protein bL9 family.</text>
</comment>
<evidence type="ECO:0000259" key="9">
    <source>
        <dbReference type="PROSITE" id="PS00651"/>
    </source>
</evidence>
<dbReference type="GO" id="GO:0006412">
    <property type="term" value="P:translation"/>
    <property type="evidence" value="ECO:0007669"/>
    <property type="project" value="UniProtKB-UniRule"/>
</dbReference>
<dbReference type="InterPro" id="IPR009027">
    <property type="entry name" value="Ribosomal_bL9/RNase_H1_N"/>
</dbReference>
<sequence length="192" mass="20770">MQVILMERIDNLGALGDIVAVRSGYARNYLVPQRKAKIATKTNLEEFEKIRAELEAAEAKVVTAAQERCDAINNLEIQITANAGPEGKLFGSVTVPEIAVAITEAGHEVGSKEIRMPEGPIRMIGHYEVGVHFYLDIDAVVKVAVANEDGETEPKIIAPKESIGTGDTDEDDEGAVTRPEAEAETEEVAEKE</sequence>
<evidence type="ECO:0000313" key="10">
    <source>
        <dbReference type="EMBL" id="HFC93664.1"/>
    </source>
</evidence>
<dbReference type="SUPFAM" id="SSF55653">
    <property type="entry name" value="Ribosomal protein L9 C-domain"/>
    <property type="match status" value="1"/>
</dbReference>
<feature type="domain" description="Ribosomal protein L9" evidence="9">
    <location>
        <begin position="13"/>
        <end position="40"/>
    </location>
</feature>
<dbReference type="Gene3D" id="3.10.430.100">
    <property type="entry name" value="Ribosomal protein L9, C-terminal domain"/>
    <property type="match status" value="1"/>
</dbReference>
<evidence type="ECO:0000256" key="7">
    <source>
        <dbReference type="HAMAP-Rule" id="MF_00503"/>
    </source>
</evidence>
<evidence type="ECO:0000256" key="5">
    <source>
        <dbReference type="ARBA" id="ARBA00023274"/>
    </source>
</evidence>
<dbReference type="InterPro" id="IPR020070">
    <property type="entry name" value="Ribosomal_bL9_N"/>
</dbReference>
<feature type="region of interest" description="Disordered" evidence="8">
    <location>
        <begin position="150"/>
        <end position="192"/>
    </location>
</feature>
<dbReference type="Pfam" id="PF01281">
    <property type="entry name" value="Ribosomal_L9_N"/>
    <property type="match status" value="1"/>
</dbReference>
<protein>
    <recommendedName>
        <fullName evidence="6 7">Large ribosomal subunit protein bL9</fullName>
    </recommendedName>
</protein>
<dbReference type="GO" id="GO:1990904">
    <property type="term" value="C:ribonucleoprotein complex"/>
    <property type="evidence" value="ECO:0007669"/>
    <property type="project" value="UniProtKB-KW"/>
</dbReference>
<dbReference type="NCBIfam" id="TIGR00158">
    <property type="entry name" value="L9"/>
    <property type="match status" value="1"/>
</dbReference>
<dbReference type="Gene3D" id="3.40.5.10">
    <property type="entry name" value="Ribosomal protein L9, N-terminal domain"/>
    <property type="match status" value="1"/>
</dbReference>
<evidence type="ECO:0000256" key="8">
    <source>
        <dbReference type="SAM" id="MobiDB-lite"/>
    </source>
</evidence>
<dbReference type="InterPro" id="IPR020069">
    <property type="entry name" value="Ribosomal_bL9_C"/>
</dbReference>
<dbReference type="PROSITE" id="PS00651">
    <property type="entry name" value="RIBOSOMAL_L9"/>
    <property type="match status" value="1"/>
</dbReference>
<dbReference type="InterPro" id="IPR020594">
    <property type="entry name" value="Ribosomal_bL9_bac/chp"/>
</dbReference>
<dbReference type="HAMAP" id="MF_00503">
    <property type="entry name" value="Ribosomal_bL9"/>
    <property type="match status" value="1"/>
</dbReference>
<reference evidence="10" key="1">
    <citation type="journal article" date="2020" name="mSystems">
        <title>Genome- and Community-Level Interaction Insights into Carbon Utilization and Element Cycling Functions of Hydrothermarchaeota in Hydrothermal Sediment.</title>
        <authorList>
            <person name="Zhou Z."/>
            <person name="Liu Y."/>
            <person name="Xu W."/>
            <person name="Pan J."/>
            <person name="Luo Z.H."/>
            <person name="Li M."/>
        </authorList>
    </citation>
    <scope>NUCLEOTIDE SEQUENCE [LARGE SCALE GENOMIC DNA]</scope>
    <source>
        <strain evidence="10">HyVt-493</strain>
    </source>
</reference>
<keyword evidence="3 7" id="KW-0694">RNA-binding</keyword>
<keyword evidence="4 7" id="KW-0689">Ribosomal protein</keyword>
<dbReference type="InterPro" id="IPR000244">
    <property type="entry name" value="Ribosomal_bL9"/>
</dbReference>
<comment type="caution">
    <text evidence="10">The sequence shown here is derived from an EMBL/GenBank/DDBJ whole genome shotgun (WGS) entry which is preliminary data.</text>
</comment>
<evidence type="ECO:0000256" key="1">
    <source>
        <dbReference type="ARBA" id="ARBA00010605"/>
    </source>
</evidence>